<evidence type="ECO:0000256" key="1">
    <source>
        <dbReference type="SAM" id="MobiDB-lite"/>
    </source>
</evidence>
<name>A0ABR2ZMJ4_9AGAR</name>
<evidence type="ECO:0000313" key="3">
    <source>
        <dbReference type="EMBL" id="KAL0062392.1"/>
    </source>
</evidence>
<gene>
    <name evidence="3" type="ORF">AAF712_010738</name>
</gene>
<dbReference type="InterPro" id="IPR046496">
    <property type="entry name" value="DUF6589"/>
</dbReference>
<dbReference type="Pfam" id="PF20231">
    <property type="entry name" value="DUF6589"/>
    <property type="match status" value="1"/>
</dbReference>
<feature type="region of interest" description="Disordered" evidence="1">
    <location>
        <begin position="101"/>
        <end position="123"/>
    </location>
</feature>
<feature type="region of interest" description="Disordered" evidence="1">
    <location>
        <begin position="16"/>
        <end position="56"/>
    </location>
</feature>
<sequence length="954" mass="108159">MPPSPIVAMIISVYIGPGSTDTSRRPQPTVPPPTPPPFPSKSPAFSAGSRPVPGSRYHNTAWQSCLQPAFQLELDTPTRPPVNSVHYQGVLTPNVELCGESNEPDDLDIEPTRTSSPVPFDDEDEDFCPYEDDRLPPSLPIYDLDEPPNLLNETSGRLHDDFGLDELLSSSGHPSLPVSYTIPRQRSIKVRPREKNERVLDEMRKCRVHPLQLLCDILDPDVEYYERWWKQMLREDTKQVDRLLETLWKHKEGQAKLKEWFEPQAPEMVSGMVTKELESTSNLYQFSTKKVTPEFLATWLPYECDEHGNPRPYGHRDMPTWVEVLNAAIPPKNNSRDWELSQCMVTNVIQHARSLQSCRVPIVMGLHAWTDNASRQTIELMSRCGMSMSMPSLFRVVHDLADRATEEAIEVWEDEEEGAGLNYDNINIKSSEHVEQTGNQVNKVRSGTFPMVVKLYGARKENMLLEPMLLAFREASDLTIADIRPSIDSLTSYQHQCLIHAIKILSAYETCFGYLASHPLLQYLQRRPLPSNLISLFYPLRVSIEEEASIAGNLRVHEDVFITQLKQTPDNMNRYAIPSFNDQLTNARIRGCKSKRAGDLTAWHRRDVFQLGLALFHLIMNLIWALLNHHRGSIHNLGSLSYFFALLDKKRLGNEKPDYHTLLVSLTQILHGYILNEWRRRCGHCSLADFAAARPSMHMVKRIATDIVLSVSKPSVLSSSALLDAVKTSRKPKNNDKTIDTEPDTGAGGNGPTTDIDPDSFELHQESVTPTDQQDPSYDNLRLLIRDLFYVRELVEAVSSGDFGRVEDILPDVAAIFKAAGSNNYCMEIMHFLYNVKKVWTPEFANIMRDNHLCNLKGHPNTFMATDMRLEHIIGYIKALFISKGVYSGWDQLGNISAAILHLQSVKKQVRQAFNTSYQGSTHSDVETAHLVWRVANNIRDARLDIFGSVDGMQ</sequence>
<reference evidence="3 4" key="1">
    <citation type="submission" date="2024-05" db="EMBL/GenBank/DDBJ databases">
        <title>A draft genome resource for the thread blight pathogen Marasmius tenuissimus strain MS-2.</title>
        <authorList>
            <person name="Yulfo-Soto G.E."/>
            <person name="Baruah I.K."/>
            <person name="Amoako-Attah I."/>
            <person name="Bukari Y."/>
            <person name="Meinhardt L.W."/>
            <person name="Bailey B.A."/>
            <person name="Cohen S.P."/>
        </authorList>
    </citation>
    <scope>NUCLEOTIDE SEQUENCE [LARGE SCALE GENOMIC DNA]</scope>
    <source>
        <strain evidence="3 4">MS-2</strain>
    </source>
</reference>
<feature type="region of interest" description="Disordered" evidence="1">
    <location>
        <begin position="729"/>
        <end position="760"/>
    </location>
</feature>
<dbReference type="EMBL" id="JBBXMP010000106">
    <property type="protein sequence ID" value="KAL0062392.1"/>
    <property type="molecule type" value="Genomic_DNA"/>
</dbReference>
<evidence type="ECO:0000259" key="2">
    <source>
        <dbReference type="Pfam" id="PF20231"/>
    </source>
</evidence>
<dbReference type="Proteomes" id="UP001437256">
    <property type="component" value="Unassembled WGS sequence"/>
</dbReference>
<proteinExistence type="predicted"/>
<keyword evidence="4" id="KW-1185">Reference proteome</keyword>
<feature type="compositionally biased region" description="Pro residues" evidence="1">
    <location>
        <begin position="28"/>
        <end position="40"/>
    </location>
</feature>
<accession>A0ABR2ZMJ4</accession>
<comment type="caution">
    <text evidence="3">The sequence shown here is derived from an EMBL/GenBank/DDBJ whole genome shotgun (WGS) entry which is preliminary data.</text>
</comment>
<feature type="domain" description="DUF6589" evidence="2">
    <location>
        <begin position="474"/>
        <end position="923"/>
    </location>
</feature>
<organism evidence="3 4">
    <name type="scientific">Marasmius tenuissimus</name>
    <dbReference type="NCBI Taxonomy" id="585030"/>
    <lineage>
        <taxon>Eukaryota</taxon>
        <taxon>Fungi</taxon>
        <taxon>Dikarya</taxon>
        <taxon>Basidiomycota</taxon>
        <taxon>Agaricomycotina</taxon>
        <taxon>Agaricomycetes</taxon>
        <taxon>Agaricomycetidae</taxon>
        <taxon>Agaricales</taxon>
        <taxon>Marasmiineae</taxon>
        <taxon>Marasmiaceae</taxon>
        <taxon>Marasmius</taxon>
    </lineage>
</organism>
<protein>
    <recommendedName>
        <fullName evidence="2">DUF6589 domain-containing protein</fullName>
    </recommendedName>
</protein>
<evidence type="ECO:0000313" key="4">
    <source>
        <dbReference type="Proteomes" id="UP001437256"/>
    </source>
</evidence>